<sequence length="101" mass="11161">MPQVSELFGIPILTLQGLYSRAKQRGFDPSHHPLEVLGQFIADAPHSGRPRKQPETIEDNVSTEPQEHSDIRNDNRASIGEIGSSKDQAESEILVDAQDES</sequence>
<evidence type="ECO:0000256" key="1">
    <source>
        <dbReference type="SAM" id="MobiDB-lite"/>
    </source>
</evidence>
<name>A0A9W9TNP3_PENCI</name>
<feature type="region of interest" description="Disordered" evidence="1">
    <location>
        <begin position="42"/>
        <end position="101"/>
    </location>
</feature>
<reference evidence="2" key="2">
    <citation type="journal article" date="2023" name="IMA Fungus">
        <title>Comparative genomic study of the Penicillium genus elucidates a diverse pangenome and 15 lateral gene transfer events.</title>
        <authorList>
            <person name="Petersen C."/>
            <person name="Sorensen T."/>
            <person name="Nielsen M.R."/>
            <person name="Sondergaard T.E."/>
            <person name="Sorensen J.L."/>
            <person name="Fitzpatrick D.A."/>
            <person name="Frisvad J.C."/>
            <person name="Nielsen K.L."/>
        </authorList>
    </citation>
    <scope>NUCLEOTIDE SEQUENCE</scope>
    <source>
        <strain evidence="2">IBT 23319</strain>
    </source>
</reference>
<evidence type="ECO:0000313" key="2">
    <source>
        <dbReference type="EMBL" id="KAJ5233260.1"/>
    </source>
</evidence>
<dbReference type="EMBL" id="JAPQKT010000004">
    <property type="protein sequence ID" value="KAJ5233260.1"/>
    <property type="molecule type" value="Genomic_DNA"/>
</dbReference>
<proteinExistence type="predicted"/>
<dbReference type="RefSeq" id="XP_056500760.1">
    <property type="nucleotide sequence ID" value="XM_056643946.1"/>
</dbReference>
<comment type="caution">
    <text evidence="2">The sequence shown here is derived from an EMBL/GenBank/DDBJ whole genome shotgun (WGS) entry which is preliminary data.</text>
</comment>
<evidence type="ECO:0000313" key="3">
    <source>
        <dbReference type="Proteomes" id="UP001147733"/>
    </source>
</evidence>
<dbReference type="Proteomes" id="UP001147733">
    <property type="component" value="Unassembled WGS sequence"/>
</dbReference>
<feature type="compositionally biased region" description="Basic and acidic residues" evidence="1">
    <location>
        <begin position="65"/>
        <end position="75"/>
    </location>
</feature>
<protein>
    <submittedName>
        <fullName evidence="2">Uncharacterized protein</fullName>
    </submittedName>
</protein>
<accession>A0A9W9TNP3</accession>
<reference evidence="2" key="1">
    <citation type="submission" date="2022-11" db="EMBL/GenBank/DDBJ databases">
        <authorList>
            <person name="Petersen C."/>
        </authorList>
    </citation>
    <scope>NUCLEOTIDE SEQUENCE</scope>
    <source>
        <strain evidence="2">IBT 23319</strain>
    </source>
</reference>
<keyword evidence="3" id="KW-1185">Reference proteome</keyword>
<dbReference type="OrthoDB" id="5415741at2759"/>
<organism evidence="2 3">
    <name type="scientific">Penicillium citrinum</name>
    <dbReference type="NCBI Taxonomy" id="5077"/>
    <lineage>
        <taxon>Eukaryota</taxon>
        <taxon>Fungi</taxon>
        <taxon>Dikarya</taxon>
        <taxon>Ascomycota</taxon>
        <taxon>Pezizomycotina</taxon>
        <taxon>Eurotiomycetes</taxon>
        <taxon>Eurotiomycetidae</taxon>
        <taxon>Eurotiales</taxon>
        <taxon>Aspergillaceae</taxon>
        <taxon>Penicillium</taxon>
    </lineage>
</organism>
<gene>
    <name evidence="2" type="ORF">N7469_005026</name>
</gene>
<dbReference type="GeneID" id="81383113"/>
<dbReference type="AlphaFoldDB" id="A0A9W9TNP3"/>